<dbReference type="PRINTS" id="PR00300">
    <property type="entry name" value="CLPPROTEASEA"/>
</dbReference>
<keyword evidence="4 9" id="KW-0548">Nucleotidyltransferase</keyword>
<evidence type="ECO:0000256" key="7">
    <source>
        <dbReference type="ARBA" id="ARBA00049244"/>
    </source>
</evidence>
<reference evidence="10" key="1">
    <citation type="submission" date="2019-11" db="EMBL/GenBank/DDBJ databases">
        <title>Genome sequence of Heliorestis convoluta strain HH, an alkaliphilic and minimalistic phototrophic bacterium from a soda lake in Egypt.</title>
        <authorList>
            <person name="Dewey E.D."/>
            <person name="Stokes L.M."/>
            <person name="Burchell B.M."/>
            <person name="Shaffer K.N."/>
            <person name="Huntington A.M."/>
            <person name="Baker J.M."/>
            <person name="Nadendla S."/>
            <person name="Giglio M.G."/>
            <person name="Touchman J.W."/>
            <person name="Blankenship R.E."/>
            <person name="Madigan M.T."/>
            <person name="Sattley W.M."/>
        </authorList>
    </citation>
    <scope>NUCLEOTIDE SEQUENCE [LARGE SCALE GENOMIC DNA]</scope>
    <source>
        <strain evidence="10">HH</strain>
    </source>
</reference>
<dbReference type="CDD" id="cd00009">
    <property type="entry name" value="AAA"/>
    <property type="match status" value="1"/>
</dbReference>
<keyword evidence="5" id="KW-0235">DNA replication</keyword>
<feature type="domain" description="DNA polymerase III delta subunit C-terminal" evidence="8">
    <location>
        <begin position="223"/>
        <end position="317"/>
    </location>
</feature>
<dbReference type="GO" id="GO:0003677">
    <property type="term" value="F:DNA binding"/>
    <property type="evidence" value="ECO:0007669"/>
    <property type="project" value="InterPro"/>
</dbReference>
<dbReference type="InterPro" id="IPR004622">
    <property type="entry name" value="DNA_pol_HolB"/>
</dbReference>
<evidence type="ECO:0000256" key="1">
    <source>
        <dbReference type="ARBA" id="ARBA00012417"/>
    </source>
</evidence>
<sequence>MKLSQIRGQERAIEQLQKALLQQRIVHAYLFSGPPGVGKMRTARAFAQSILCLNIEGVDACQVCSSCLQFVSSNHAAFYDIEPDGTTIKIEQIRKLQKWLRYRPYVGQYRVVLLQKAELMQEPAANALLKVLEEPPNSTIFILVSNRGHGLLPTILSRCMPVYFNLLPDLVIADYLQEKGITNEKIPLFTLLARGCLLQAMELAEGGLPEGREKAIYILERITQMSERDIFAMADEWDKNKEGLTELFDYLALLLRDLLLLREGLTHMLINQDQNWGNMAYQSNQLLLAMDHVLEGRRNLESNASAKLIFEDLMIKLGKAMKS</sequence>
<dbReference type="OrthoDB" id="9810148at2"/>
<evidence type="ECO:0000256" key="4">
    <source>
        <dbReference type="ARBA" id="ARBA00022695"/>
    </source>
</evidence>
<evidence type="ECO:0000256" key="5">
    <source>
        <dbReference type="ARBA" id="ARBA00022705"/>
    </source>
</evidence>
<gene>
    <name evidence="9" type="primary">holB</name>
    <name evidence="9" type="ORF">FTV88_2582</name>
</gene>
<proteinExistence type="predicted"/>
<dbReference type="Gene3D" id="3.40.50.300">
    <property type="entry name" value="P-loop containing nucleotide triphosphate hydrolases"/>
    <property type="match status" value="1"/>
</dbReference>
<dbReference type="InterPro" id="IPR001270">
    <property type="entry name" value="ClpA/B"/>
</dbReference>
<dbReference type="Pfam" id="PF13177">
    <property type="entry name" value="DNA_pol3_delta2"/>
    <property type="match status" value="1"/>
</dbReference>
<keyword evidence="10" id="KW-1185">Reference proteome</keyword>
<dbReference type="Proteomes" id="UP000366051">
    <property type="component" value="Chromosome"/>
</dbReference>
<dbReference type="PANTHER" id="PTHR11669">
    <property type="entry name" value="REPLICATION FACTOR C / DNA POLYMERASE III GAMMA-TAU SUBUNIT"/>
    <property type="match status" value="1"/>
</dbReference>
<dbReference type="NCBIfam" id="TIGR00678">
    <property type="entry name" value="holB"/>
    <property type="match status" value="1"/>
</dbReference>
<dbReference type="SUPFAM" id="SSF52540">
    <property type="entry name" value="P-loop containing nucleoside triphosphate hydrolases"/>
    <property type="match status" value="1"/>
</dbReference>
<dbReference type="GO" id="GO:0009360">
    <property type="term" value="C:DNA polymerase III complex"/>
    <property type="evidence" value="ECO:0007669"/>
    <property type="project" value="InterPro"/>
</dbReference>
<dbReference type="AlphaFoldDB" id="A0A5Q2N853"/>
<name>A0A5Q2N853_9FIRM</name>
<dbReference type="GO" id="GO:0008408">
    <property type="term" value="F:3'-5' exonuclease activity"/>
    <property type="evidence" value="ECO:0007669"/>
    <property type="project" value="InterPro"/>
</dbReference>
<evidence type="ECO:0000313" key="10">
    <source>
        <dbReference type="Proteomes" id="UP000366051"/>
    </source>
</evidence>
<protein>
    <recommendedName>
        <fullName evidence="2">DNA polymerase III subunit delta'</fullName>
        <ecNumber evidence="1">2.7.7.7</ecNumber>
    </recommendedName>
</protein>
<accession>A0A5Q2N853</accession>
<dbReference type="RefSeq" id="WP_153725800.1">
    <property type="nucleotide sequence ID" value="NZ_CP045875.1"/>
</dbReference>
<dbReference type="InterPro" id="IPR027417">
    <property type="entry name" value="P-loop_NTPase"/>
</dbReference>
<evidence type="ECO:0000256" key="6">
    <source>
        <dbReference type="ARBA" id="ARBA00022932"/>
    </source>
</evidence>
<dbReference type="InterPro" id="IPR015199">
    <property type="entry name" value="DNA_pol_III_delta_C"/>
</dbReference>
<dbReference type="KEGG" id="hcv:FTV88_2582"/>
<keyword evidence="6" id="KW-0239">DNA-directed DNA polymerase</keyword>
<evidence type="ECO:0000256" key="2">
    <source>
        <dbReference type="ARBA" id="ARBA00014363"/>
    </source>
</evidence>
<dbReference type="Pfam" id="PF09115">
    <property type="entry name" value="DNApol3-delta_C"/>
    <property type="match status" value="1"/>
</dbReference>
<dbReference type="EMBL" id="CP045875">
    <property type="protein sequence ID" value="QGG48675.1"/>
    <property type="molecule type" value="Genomic_DNA"/>
</dbReference>
<dbReference type="GO" id="GO:0005524">
    <property type="term" value="F:ATP binding"/>
    <property type="evidence" value="ECO:0007669"/>
    <property type="project" value="InterPro"/>
</dbReference>
<dbReference type="FunFam" id="3.40.50.300:FF:001255">
    <property type="entry name" value="DNA polymerase III subunit delta"/>
    <property type="match status" value="1"/>
</dbReference>
<evidence type="ECO:0000259" key="8">
    <source>
        <dbReference type="Pfam" id="PF09115"/>
    </source>
</evidence>
<keyword evidence="3 9" id="KW-0808">Transferase</keyword>
<dbReference type="InterPro" id="IPR050238">
    <property type="entry name" value="DNA_Rep/Repair_Clamp_Loader"/>
</dbReference>
<dbReference type="GO" id="GO:0006261">
    <property type="term" value="P:DNA-templated DNA replication"/>
    <property type="evidence" value="ECO:0007669"/>
    <property type="project" value="TreeGrafter"/>
</dbReference>
<organism evidence="9 10">
    <name type="scientific">Heliorestis convoluta</name>
    <dbReference type="NCBI Taxonomy" id="356322"/>
    <lineage>
        <taxon>Bacteria</taxon>
        <taxon>Bacillati</taxon>
        <taxon>Bacillota</taxon>
        <taxon>Clostridia</taxon>
        <taxon>Eubacteriales</taxon>
        <taxon>Heliobacteriaceae</taxon>
        <taxon>Heliorestis</taxon>
    </lineage>
</organism>
<dbReference type="PANTHER" id="PTHR11669:SF8">
    <property type="entry name" value="DNA POLYMERASE III SUBUNIT DELTA"/>
    <property type="match status" value="1"/>
</dbReference>
<dbReference type="EC" id="2.7.7.7" evidence="1"/>
<dbReference type="GO" id="GO:0003887">
    <property type="term" value="F:DNA-directed DNA polymerase activity"/>
    <property type="evidence" value="ECO:0007669"/>
    <property type="project" value="UniProtKB-KW"/>
</dbReference>
<evidence type="ECO:0000313" key="9">
    <source>
        <dbReference type="EMBL" id="QGG48675.1"/>
    </source>
</evidence>
<comment type="catalytic activity">
    <reaction evidence="7">
        <text>DNA(n) + a 2'-deoxyribonucleoside 5'-triphosphate = DNA(n+1) + diphosphate</text>
        <dbReference type="Rhea" id="RHEA:22508"/>
        <dbReference type="Rhea" id="RHEA-COMP:17339"/>
        <dbReference type="Rhea" id="RHEA-COMP:17340"/>
        <dbReference type="ChEBI" id="CHEBI:33019"/>
        <dbReference type="ChEBI" id="CHEBI:61560"/>
        <dbReference type="ChEBI" id="CHEBI:173112"/>
        <dbReference type="EC" id="2.7.7.7"/>
    </reaction>
</comment>
<evidence type="ECO:0000256" key="3">
    <source>
        <dbReference type="ARBA" id="ARBA00022679"/>
    </source>
</evidence>